<comment type="similarity">
    <text evidence="1 6">Belongs to the acylphosphatase family.</text>
</comment>
<dbReference type="PANTHER" id="PTHR47268">
    <property type="entry name" value="ACYLPHOSPHATASE"/>
    <property type="match status" value="1"/>
</dbReference>
<proteinExistence type="inferred from homology"/>
<evidence type="ECO:0000259" key="8">
    <source>
        <dbReference type="PROSITE" id="PS51160"/>
    </source>
</evidence>
<dbReference type="InterPro" id="IPR001792">
    <property type="entry name" value="Acylphosphatase-like_dom"/>
</dbReference>
<dbReference type="PROSITE" id="PS00150">
    <property type="entry name" value="ACYLPHOSPHATASE_1"/>
    <property type="match status" value="1"/>
</dbReference>
<dbReference type="PROSITE" id="PS51160">
    <property type="entry name" value="ACYLPHOSPHATASE_3"/>
    <property type="match status" value="1"/>
</dbReference>
<keyword evidence="5" id="KW-0378">Hydrolase</keyword>
<dbReference type="EC" id="3.6.1.7" evidence="2 5"/>
<comment type="catalytic activity">
    <reaction evidence="4 5">
        <text>an acyl phosphate + H2O = a carboxylate + phosphate + H(+)</text>
        <dbReference type="Rhea" id="RHEA:14965"/>
        <dbReference type="ChEBI" id="CHEBI:15377"/>
        <dbReference type="ChEBI" id="CHEBI:15378"/>
        <dbReference type="ChEBI" id="CHEBI:29067"/>
        <dbReference type="ChEBI" id="CHEBI:43474"/>
        <dbReference type="ChEBI" id="CHEBI:59918"/>
        <dbReference type="EC" id="3.6.1.7"/>
    </reaction>
</comment>
<evidence type="ECO:0000256" key="6">
    <source>
        <dbReference type="RuleBase" id="RU004168"/>
    </source>
</evidence>
<sequence length="121" mass="12344">MPALRDGDPPGVVHEPVELQLPKVPAPPASTVVSVRVVAVVSGHVQGVGFRYFVRSLATAAGLAGSARNLPDGRVEVVLEGDDPAVRSVVAALDGRDAPGSVTRVDVRDEPAQGSSGFTVA</sequence>
<evidence type="ECO:0000313" key="10">
    <source>
        <dbReference type="Proteomes" id="UP001499924"/>
    </source>
</evidence>
<dbReference type="InterPro" id="IPR020456">
    <property type="entry name" value="Acylphosphatase"/>
</dbReference>
<evidence type="ECO:0000313" key="9">
    <source>
        <dbReference type="EMBL" id="GAA3174885.1"/>
    </source>
</evidence>
<feature type="region of interest" description="Disordered" evidence="7">
    <location>
        <begin position="101"/>
        <end position="121"/>
    </location>
</feature>
<comment type="caution">
    <text evidence="9">The sequence shown here is derived from an EMBL/GenBank/DDBJ whole genome shotgun (WGS) entry which is preliminary data.</text>
</comment>
<evidence type="ECO:0000256" key="2">
    <source>
        <dbReference type="ARBA" id="ARBA00012150"/>
    </source>
</evidence>
<dbReference type="InterPro" id="IPR017968">
    <property type="entry name" value="Acylphosphatase_CS"/>
</dbReference>
<evidence type="ECO:0000256" key="1">
    <source>
        <dbReference type="ARBA" id="ARBA00005614"/>
    </source>
</evidence>
<feature type="domain" description="Acylphosphatase-like" evidence="8">
    <location>
        <begin position="36"/>
        <end position="121"/>
    </location>
</feature>
<evidence type="ECO:0000256" key="4">
    <source>
        <dbReference type="ARBA" id="ARBA00047645"/>
    </source>
</evidence>
<dbReference type="SUPFAM" id="SSF54975">
    <property type="entry name" value="Acylphosphatase/BLUF domain-like"/>
    <property type="match status" value="1"/>
</dbReference>
<reference evidence="10" key="1">
    <citation type="journal article" date="2019" name="Int. J. Syst. Evol. Microbiol.">
        <title>The Global Catalogue of Microorganisms (GCM) 10K type strain sequencing project: providing services to taxonomists for standard genome sequencing and annotation.</title>
        <authorList>
            <consortium name="The Broad Institute Genomics Platform"/>
            <consortium name="The Broad Institute Genome Sequencing Center for Infectious Disease"/>
            <person name="Wu L."/>
            <person name="Ma J."/>
        </authorList>
    </citation>
    <scope>NUCLEOTIDE SEQUENCE [LARGE SCALE GENOMIC DNA]</scope>
    <source>
        <strain evidence="10">JCM 15614</strain>
    </source>
</reference>
<dbReference type="Gene3D" id="3.30.70.100">
    <property type="match status" value="1"/>
</dbReference>
<keyword evidence="10" id="KW-1185">Reference proteome</keyword>
<dbReference type="InterPro" id="IPR036046">
    <property type="entry name" value="Acylphosphatase-like_dom_sf"/>
</dbReference>
<dbReference type="Proteomes" id="UP001499924">
    <property type="component" value="Unassembled WGS sequence"/>
</dbReference>
<evidence type="ECO:0000256" key="3">
    <source>
        <dbReference type="ARBA" id="ARBA00015991"/>
    </source>
</evidence>
<dbReference type="PANTHER" id="PTHR47268:SF4">
    <property type="entry name" value="ACYLPHOSPHATASE"/>
    <property type="match status" value="1"/>
</dbReference>
<protein>
    <recommendedName>
        <fullName evidence="3 5">acylphosphatase</fullName>
        <ecNumber evidence="2 5">3.6.1.7</ecNumber>
    </recommendedName>
</protein>
<feature type="active site" evidence="5">
    <location>
        <position position="51"/>
    </location>
</feature>
<accession>A0ABP6PCC6</accession>
<evidence type="ECO:0000256" key="5">
    <source>
        <dbReference type="PROSITE-ProRule" id="PRU00520"/>
    </source>
</evidence>
<evidence type="ECO:0000256" key="7">
    <source>
        <dbReference type="SAM" id="MobiDB-lite"/>
    </source>
</evidence>
<name>A0ABP6PCC6_9ACTN</name>
<feature type="active site" evidence="5">
    <location>
        <position position="69"/>
    </location>
</feature>
<organism evidence="9 10">
    <name type="scientific">Blastococcus jejuensis</name>
    <dbReference type="NCBI Taxonomy" id="351224"/>
    <lineage>
        <taxon>Bacteria</taxon>
        <taxon>Bacillati</taxon>
        <taxon>Actinomycetota</taxon>
        <taxon>Actinomycetes</taxon>
        <taxon>Geodermatophilales</taxon>
        <taxon>Geodermatophilaceae</taxon>
        <taxon>Blastococcus</taxon>
    </lineage>
</organism>
<dbReference type="EMBL" id="BAAAVV010000007">
    <property type="protein sequence ID" value="GAA3174885.1"/>
    <property type="molecule type" value="Genomic_DNA"/>
</dbReference>
<dbReference type="Pfam" id="PF00708">
    <property type="entry name" value="Acylphosphatase"/>
    <property type="match status" value="1"/>
</dbReference>
<gene>
    <name evidence="9" type="ORF">GCM10010531_30600</name>
</gene>